<evidence type="ECO:0000313" key="2">
    <source>
        <dbReference type="EMBL" id="ABM70897.1"/>
    </source>
</evidence>
<dbReference type="HOGENOM" id="CLU_3331578_0_0_3"/>
<dbReference type="STRING" id="146891.A9601_16141"/>
<feature type="transmembrane region" description="Helical" evidence="1">
    <location>
        <begin position="6"/>
        <end position="24"/>
    </location>
</feature>
<organism evidence="2 3">
    <name type="scientific">Prochlorococcus marinus (strain AS9601)</name>
    <dbReference type="NCBI Taxonomy" id="146891"/>
    <lineage>
        <taxon>Bacteria</taxon>
        <taxon>Bacillati</taxon>
        <taxon>Cyanobacteriota</taxon>
        <taxon>Cyanophyceae</taxon>
        <taxon>Synechococcales</taxon>
        <taxon>Prochlorococcaceae</taxon>
        <taxon>Prochlorococcus</taxon>
    </lineage>
</organism>
<reference evidence="2 3" key="1">
    <citation type="journal article" date="2007" name="PLoS Genet.">
        <title>Patterns and implications of gene gain and loss in the evolution of Prochlorococcus.</title>
        <authorList>
            <person name="Kettler G.C."/>
            <person name="Martiny A.C."/>
            <person name="Huang K."/>
            <person name="Zucker J."/>
            <person name="Coleman M.L."/>
            <person name="Rodrigue S."/>
            <person name="Chen F."/>
            <person name="Lapidus A."/>
            <person name="Ferriera S."/>
            <person name="Johnson J."/>
            <person name="Steglich C."/>
            <person name="Church G.M."/>
            <person name="Richardson P."/>
            <person name="Chisholm S.W."/>
        </authorList>
    </citation>
    <scope>NUCLEOTIDE SEQUENCE [LARGE SCALE GENOMIC DNA]</scope>
    <source>
        <strain evidence="2 3">AS9601</strain>
    </source>
</reference>
<gene>
    <name evidence="2" type="ordered locus">A9601_16141</name>
</gene>
<proteinExistence type="predicted"/>
<protein>
    <submittedName>
        <fullName evidence="2">Uncharacterized protein</fullName>
    </submittedName>
</protein>
<dbReference type="AlphaFoldDB" id="A2BSY6"/>
<name>A2BSY6_PROMS</name>
<evidence type="ECO:0000256" key="1">
    <source>
        <dbReference type="SAM" id="Phobius"/>
    </source>
</evidence>
<sequence>MNISPHLLIDAVILSAALTITFVLRAKGNAAREEKENR</sequence>
<dbReference type="Proteomes" id="UP000002590">
    <property type="component" value="Chromosome"/>
</dbReference>
<keyword evidence="1" id="KW-0812">Transmembrane</keyword>
<keyword evidence="1" id="KW-0472">Membrane</keyword>
<evidence type="ECO:0000313" key="3">
    <source>
        <dbReference type="Proteomes" id="UP000002590"/>
    </source>
</evidence>
<dbReference type="KEGG" id="pmb:A9601_16141"/>
<keyword evidence="1" id="KW-1133">Transmembrane helix</keyword>
<dbReference type="EMBL" id="CP000551">
    <property type="protein sequence ID" value="ABM70897.1"/>
    <property type="molecule type" value="Genomic_DNA"/>
</dbReference>
<accession>A2BSY6</accession>